<dbReference type="PROSITE" id="PS00463">
    <property type="entry name" value="ZN2_CY6_FUNGAL_1"/>
    <property type="match status" value="1"/>
</dbReference>
<dbReference type="PANTHER" id="PTHR37534">
    <property type="entry name" value="TRANSCRIPTIONAL ACTIVATOR PROTEIN UGA3"/>
    <property type="match status" value="1"/>
</dbReference>
<evidence type="ECO:0000313" key="9">
    <source>
        <dbReference type="Proteomes" id="UP001610563"/>
    </source>
</evidence>
<dbReference type="InterPro" id="IPR036864">
    <property type="entry name" value="Zn2-C6_fun-type_DNA-bd_sf"/>
</dbReference>
<dbReference type="InterPro" id="IPR001138">
    <property type="entry name" value="Zn2Cys6_DnaBD"/>
</dbReference>
<evidence type="ECO:0000256" key="4">
    <source>
        <dbReference type="ARBA" id="ARBA00023163"/>
    </source>
</evidence>
<accession>A0ABR4GII6</accession>
<dbReference type="PANTHER" id="PTHR37534:SF12">
    <property type="entry name" value="ZN(2)-C6 FUNGAL-TYPE DOMAIN-CONTAINING PROTEIN"/>
    <property type="match status" value="1"/>
</dbReference>
<keyword evidence="2" id="KW-0805">Transcription regulation</keyword>
<dbReference type="PROSITE" id="PS50048">
    <property type="entry name" value="ZN2_CY6_FUNGAL_2"/>
    <property type="match status" value="1"/>
</dbReference>
<dbReference type="EMBL" id="JBFTWV010000010">
    <property type="protein sequence ID" value="KAL2798875.1"/>
    <property type="molecule type" value="Genomic_DNA"/>
</dbReference>
<organism evidence="8 9">
    <name type="scientific">Aspergillus keveii</name>
    <dbReference type="NCBI Taxonomy" id="714993"/>
    <lineage>
        <taxon>Eukaryota</taxon>
        <taxon>Fungi</taxon>
        <taxon>Dikarya</taxon>
        <taxon>Ascomycota</taxon>
        <taxon>Pezizomycotina</taxon>
        <taxon>Eurotiomycetes</taxon>
        <taxon>Eurotiomycetidae</taxon>
        <taxon>Eurotiales</taxon>
        <taxon>Aspergillaceae</taxon>
        <taxon>Aspergillus</taxon>
        <taxon>Aspergillus subgen. Nidulantes</taxon>
    </lineage>
</organism>
<feature type="region of interest" description="Disordered" evidence="6">
    <location>
        <begin position="1"/>
        <end position="33"/>
    </location>
</feature>
<feature type="compositionally biased region" description="Polar residues" evidence="6">
    <location>
        <begin position="16"/>
        <end position="26"/>
    </location>
</feature>
<evidence type="ECO:0000256" key="2">
    <source>
        <dbReference type="ARBA" id="ARBA00023015"/>
    </source>
</evidence>
<keyword evidence="3" id="KW-0238">DNA-binding</keyword>
<dbReference type="Proteomes" id="UP001610563">
    <property type="component" value="Unassembled WGS sequence"/>
</dbReference>
<comment type="caution">
    <text evidence="8">The sequence shown here is derived from an EMBL/GenBank/DDBJ whole genome shotgun (WGS) entry which is preliminary data.</text>
</comment>
<evidence type="ECO:0000259" key="7">
    <source>
        <dbReference type="PROSITE" id="PS50048"/>
    </source>
</evidence>
<proteinExistence type="predicted"/>
<evidence type="ECO:0000256" key="6">
    <source>
        <dbReference type="SAM" id="MobiDB-lite"/>
    </source>
</evidence>
<evidence type="ECO:0000256" key="5">
    <source>
        <dbReference type="ARBA" id="ARBA00023242"/>
    </source>
</evidence>
<keyword evidence="5" id="KW-0539">Nucleus</keyword>
<sequence>MSSIAGPSTLPRPQRQPRTWENQSTATRDRSRMVTKTYKRSRDGCYTCRLRRKKCDETHPTCASCAALGVSCEYRKPSWWISTQARTLQKEKIKRKVRETKVTQKELALQEYIRHVVPSAKPRESPVLTPPATEPQTEPITTFEMSMPYLPTPTTAPMLTNPYNFSGGLGGTTFVPVTAPLQDPNGFTFDMSTALIPTPTSLSTVSSATHTTTTLTSTPALQQNEGWYQGFADPRPPPQNTLDLETSEYPTRPWSYYLEGTMTANNRERTLLYHFVDNVLRLVFPILDLHKQGPSRVREILRSLDSNKGYYHCCLSISALHLKTVKKHRGRGLDTEIMRHRYAATWEIAKAYYKDDGHDMVLDATLAMIFFRCFVDSAEADGLMDVSWDEHFMAATSRINQLGLLEASPYTVPTFSVSLSAWVDILGATMLGQRPQFAHTYRAKYVNGISSGLRELMGCEDRIMYVISEIACLENMKKEGAIDDYTICHHASLLQAQLDEDEKLASNIALVNPMSTNGMIQADQLTRNMTEIFRVAARIYLASLLPGFHHDEQSTTDLVQRVAELLRYIPSGPFGYDRSLTWPMLIAGAFSTQTSDFRIILEQRIQGIGVSSDFGSFARMYTVLQEVWKLSDEPSSPYINAADLLPPSSTPAYGFDPMSLPSRHIQTIGRSLKKQLIHWRDFMKARDWNYLLI</sequence>
<keyword evidence="9" id="KW-1185">Reference proteome</keyword>
<dbReference type="Pfam" id="PF11951">
    <property type="entry name" value="Fungal_trans_2"/>
    <property type="match status" value="1"/>
</dbReference>
<dbReference type="Pfam" id="PF00172">
    <property type="entry name" value="Zn_clus"/>
    <property type="match status" value="1"/>
</dbReference>
<reference evidence="8 9" key="1">
    <citation type="submission" date="2024-07" db="EMBL/GenBank/DDBJ databases">
        <title>Section-level genome sequencing and comparative genomics of Aspergillus sections Usti and Cavernicolus.</title>
        <authorList>
            <consortium name="Lawrence Berkeley National Laboratory"/>
            <person name="Nybo J.L."/>
            <person name="Vesth T.C."/>
            <person name="Theobald S."/>
            <person name="Frisvad J.C."/>
            <person name="Larsen T.O."/>
            <person name="Kjaerboelling I."/>
            <person name="Rothschild-Mancinelli K."/>
            <person name="Lyhne E.K."/>
            <person name="Kogle M.E."/>
            <person name="Barry K."/>
            <person name="Clum A."/>
            <person name="Na H."/>
            <person name="Ledsgaard L."/>
            <person name="Lin J."/>
            <person name="Lipzen A."/>
            <person name="Kuo A."/>
            <person name="Riley R."/>
            <person name="Mondo S."/>
            <person name="Labutti K."/>
            <person name="Haridas S."/>
            <person name="Pangalinan J."/>
            <person name="Salamov A.A."/>
            <person name="Simmons B.A."/>
            <person name="Magnuson J.K."/>
            <person name="Chen J."/>
            <person name="Drula E."/>
            <person name="Henrissat B."/>
            <person name="Wiebenga A."/>
            <person name="Lubbers R.J."/>
            <person name="Gomes A.C."/>
            <person name="Makela M.R."/>
            <person name="Stajich J."/>
            <person name="Grigoriev I.V."/>
            <person name="Mortensen U.H."/>
            <person name="De Vries R.P."/>
            <person name="Baker S.E."/>
            <person name="Andersen M.R."/>
        </authorList>
    </citation>
    <scope>NUCLEOTIDE SEQUENCE [LARGE SCALE GENOMIC DNA]</scope>
    <source>
        <strain evidence="8 9">CBS 209.92</strain>
    </source>
</reference>
<dbReference type="Gene3D" id="4.10.240.10">
    <property type="entry name" value="Zn(2)-C6 fungal-type DNA-binding domain"/>
    <property type="match status" value="1"/>
</dbReference>
<comment type="subcellular location">
    <subcellularLocation>
        <location evidence="1">Nucleus</location>
    </subcellularLocation>
</comment>
<feature type="domain" description="Zn(2)-C6 fungal-type" evidence="7">
    <location>
        <begin position="44"/>
        <end position="74"/>
    </location>
</feature>
<protein>
    <submittedName>
        <fullName evidence="8">Fungal-specific transcription factor domain-containing protein</fullName>
    </submittedName>
</protein>
<evidence type="ECO:0000313" key="8">
    <source>
        <dbReference type="EMBL" id="KAL2798875.1"/>
    </source>
</evidence>
<keyword evidence="4" id="KW-0804">Transcription</keyword>
<dbReference type="SMART" id="SM00066">
    <property type="entry name" value="GAL4"/>
    <property type="match status" value="1"/>
</dbReference>
<evidence type="ECO:0000256" key="1">
    <source>
        <dbReference type="ARBA" id="ARBA00004123"/>
    </source>
</evidence>
<name>A0ABR4GII6_9EURO</name>
<gene>
    <name evidence="8" type="ORF">BJX66DRAFT_13453</name>
</gene>
<dbReference type="CDD" id="cd00067">
    <property type="entry name" value="GAL4"/>
    <property type="match status" value="1"/>
</dbReference>
<dbReference type="SUPFAM" id="SSF57701">
    <property type="entry name" value="Zn2/Cys6 DNA-binding domain"/>
    <property type="match status" value="1"/>
</dbReference>
<dbReference type="InterPro" id="IPR021858">
    <property type="entry name" value="Fun_TF"/>
</dbReference>
<evidence type="ECO:0000256" key="3">
    <source>
        <dbReference type="ARBA" id="ARBA00023125"/>
    </source>
</evidence>